<dbReference type="InterPro" id="IPR003663">
    <property type="entry name" value="Sugar/inositol_transpt"/>
</dbReference>
<feature type="transmembrane region" description="Helical" evidence="8">
    <location>
        <begin position="490"/>
        <end position="509"/>
    </location>
</feature>
<dbReference type="PRINTS" id="PR00171">
    <property type="entry name" value="SUGRTRNSPORT"/>
</dbReference>
<evidence type="ECO:0000256" key="5">
    <source>
        <dbReference type="ARBA" id="ARBA00022989"/>
    </source>
</evidence>
<dbReference type="GO" id="GO:0016020">
    <property type="term" value="C:membrane"/>
    <property type="evidence" value="ECO:0007669"/>
    <property type="project" value="UniProtKB-SubCell"/>
</dbReference>
<dbReference type="GO" id="GO:0015798">
    <property type="term" value="P:myo-inositol transport"/>
    <property type="evidence" value="ECO:0007669"/>
    <property type="project" value="UniProtKB-ARBA"/>
</dbReference>
<feature type="transmembrane region" description="Helical" evidence="8">
    <location>
        <begin position="521"/>
        <end position="539"/>
    </location>
</feature>
<keyword evidence="6 8" id="KW-0472">Membrane</keyword>
<dbReference type="InParanoid" id="C5DWV4"/>
<feature type="transmembrane region" description="Helical" evidence="8">
    <location>
        <begin position="265"/>
        <end position="286"/>
    </location>
</feature>
<comment type="subcellular location">
    <subcellularLocation>
        <location evidence="1">Membrane</location>
        <topology evidence="1">Multi-pass membrane protein</topology>
    </subcellularLocation>
</comment>
<dbReference type="Proteomes" id="UP000008536">
    <property type="component" value="Chromosome D"/>
</dbReference>
<feature type="transmembrane region" description="Helical" evidence="8">
    <location>
        <begin position="176"/>
        <end position="195"/>
    </location>
</feature>
<feature type="domain" description="Major facilitator superfamily (MFS) profile" evidence="9">
    <location>
        <begin position="109"/>
        <end position="543"/>
    </location>
</feature>
<dbReference type="InterPro" id="IPR036259">
    <property type="entry name" value="MFS_trans_sf"/>
</dbReference>
<keyword evidence="5 8" id="KW-1133">Transmembrane helix</keyword>
<dbReference type="RefSeq" id="XP_002497206.1">
    <property type="nucleotide sequence ID" value="XM_002497161.1"/>
</dbReference>
<feature type="transmembrane region" description="Helical" evidence="8">
    <location>
        <begin position="151"/>
        <end position="169"/>
    </location>
</feature>
<dbReference type="NCBIfam" id="TIGR00879">
    <property type="entry name" value="SP"/>
    <property type="match status" value="1"/>
</dbReference>
<evidence type="ECO:0000259" key="9">
    <source>
        <dbReference type="PROSITE" id="PS50850"/>
    </source>
</evidence>
<feature type="transmembrane region" description="Helical" evidence="8">
    <location>
        <begin position="451"/>
        <end position="478"/>
    </location>
</feature>
<gene>
    <name evidence="10" type="ordered locus">ZYRO0D17864g</name>
</gene>
<sequence>MVSEEKVQKKGTGEIKVLESNSSIFSDSSEQVQEVFKTDVPEDQVLAEVEEIIVENGLEEYEELLTRGALLANKPGLLQNEGYTDAERRAISRETTHPILSLSRVMIMAAICTSCAALNFGMDESAIGGAVMGFTQQFKITNINIQGLTVASPYLTAAIFGSPLAVLFNKYFGRKWVVFVSCLFGVAGSLIQAFANHLGVLLFARLLLGVGMGLNSAVVPIYTAECSPAVSRGAILMLWQMFIALGVCLGSVFNRAFIKIPGSASWRLMIGSSVVPPLVTGILIYFPPESPRWLLIHDKPRESLLALLKLRSTPVSGAKDFYVLYESLKYERKLDTRLSAWQQFLSIFTDKRNRFALIVSFIGVLGQQYGGVNILVSYTATILTKSGVNPLDSIAGSIGIGGGCFLSTFLSAQLIDRFGRRTMLLVTLPVEGACLFWLGGALNISENNARLAVALTAMYVYVLFYGTGIGPISFTLVAETPSISVREAHSAFCMALNWILDFVVSMSWPKMDSTMSDSGGFYFYAAFNLLLWVATFFCIPETKRYTLEQLDEVFKLGVGQFFRKKITCLPRSLKHWRE</sequence>
<dbReference type="EMBL" id="CU928176">
    <property type="protein sequence ID" value="CAR28273.1"/>
    <property type="molecule type" value="Genomic_DNA"/>
</dbReference>
<feature type="transmembrane region" description="Helical" evidence="8">
    <location>
        <begin position="424"/>
        <end position="445"/>
    </location>
</feature>
<evidence type="ECO:0000256" key="2">
    <source>
        <dbReference type="ARBA" id="ARBA00010992"/>
    </source>
</evidence>
<feature type="transmembrane region" description="Helical" evidence="8">
    <location>
        <begin position="234"/>
        <end position="253"/>
    </location>
</feature>
<reference evidence="10 11" key="1">
    <citation type="journal article" date="2009" name="Genome Res.">
        <title>Comparative genomics of protoploid Saccharomycetaceae.</title>
        <authorList>
            <consortium name="The Genolevures Consortium"/>
            <person name="Souciet J.-L."/>
            <person name="Dujon B."/>
            <person name="Gaillardin C."/>
            <person name="Johnston M."/>
            <person name="Baret P.V."/>
            <person name="Cliften P."/>
            <person name="Sherman D.J."/>
            <person name="Weissenbach J."/>
            <person name="Westhof E."/>
            <person name="Wincker P."/>
            <person name="Jubin C."/>
            <person name="Poulain J."/>
            <person name="Barbe V."/>
            <person name="Segurens B."/>
            <person name="Artiguenave F."/>
            <person name="Anthouard V."/>
            <person name="Vacherie B."/>
            <person name="Val M.-E."/>
            <person name="Fulton R.S."/>
            <person name="Minx P."/>
            <person name="Wilson R."/>
            <person name="Durrens P."/>
            <person name="Jean G."/>
            <person name="Marck C."/>
            <person name="Martin T."/>
            <person name="Nikolski M."/>
            <person name="Rolland T."/>
            <person name="Seret M.-L."/>
            <person name="Casaregola S."/>
            <person name="Despons L."/>
            <person name="Fairhead C."/>
            <person name="Fischer G."/>
            <person name="Lafontaine I."/>
            <person name="Leh V."/>
            <person name="Lemaire M."/>
            <person name="de Montigny J."/>
            <person name="Neuveglise C."/>
            <person name="Thierry A."/>
            <person name="Blanc-Lenfle I."/>
            <person name="Bleykasten C."/>
            <person name="Diffels J."/>
            <person name="Fritsch E."/>
            <person name="Frangeul L."/>
            <person name="Goeffon A."/>
            <person name="Jauniaux N."/>
            <person name="Kachouri-Lafond R."/>
            <person name="Payen C."/>
            <person name="Potier S."/>
            <person name="Pribylova L."/>
            <person name="Ozanne C."/>
            <person name="Richard G.-F."/>
            <person name="Sacerdot C."/>
            <person name="Straub M.-L."/>
            <person name="Talla E."/>
        </authorList>
    </citation>
    <scope>NUCLEOTIDE SEQUENCE [LARGE SCALE GENOMIC DNA]</scope>
    <source>
        <strain evidence="10 11">ATCC 2623 / CBS 732 / BCRC 21506 / NBRC 1130 / NCYC 568 / NRRL Y-229</strain>
    </source>
</reference>
<dbReference type="InterPro" id="IPR020846">
    <property type="entry name" value="MFS_dom"/>
</dbReference>
<protein>
    <submittedName>
        <fullName evidence="10">ZYRO0D17864p</fullName>
    </submittedName>
</protein>
<dbReference type="InterPro" id="IPR005828">
    <property type="entry name" value="MFS_sugar_transport-like"/>
</dbReference>
<name>C5DWV4_ZYGRC</name>
<dbReference type="InterPro" id="IPR005829">
    <property type="entry name" value="Sugar_transporter_CS"/>
</dbReference>
<dbReference type="SUPFAM" id="SSF103473">
    <property type="entry name" value="MFS general substrate transporter"/>
    <property type="match status" value="1"/>
</dbReference>
<dbReference type="PROSITE" id="PS00216">
    <property type="entry name" value="SUGAR_TRANSPORT_1"/>
    <property type="match status" value="1"/>
</dbReference>
<evidence type="ECO:0000313" key="10">
    <source>
        <dbReference type="EMBL" id="CAR28273.1"/>
    </source>
</evidence>
<proteinExistence type="inferred from homology"/>
<organism evidence="10 11">
    <name type="scientific">Zygosaccharomyces rouxii (strain ATCC 2623 / CBS 732 / NBRC 1130 / NCYC 568 / NRRL Y-229)</name>
    <dbReference type="NCBI Taxonomy" id="559307"/>
    <lineage>
        <taxon>Eukaryota</taxon>
        <taxon>Fungi</taxon>
        <taxon>Dikarya</taxon>
        <taxon>Ascomycota</taxon>
        <taxon>Saccharomycotina</taxon>
        <taxon>Saccharomycetes</taxon>
        <taxon>Saccharomycetales</taxon>
        <taxon>Saccharomycetaceae</taxon>
        <taxon>Zygosaccharomyces</taxon>
    </lineage>
</organism>
<dbReference type="InterPro" id="IPR050814">
    <property type="entry name" value="Myo-inositol_Transporter"/>
</dbReference>
<dbReference type="GO" id="GO:0015791">
    <property type="term" value="P:polyol transmembrane transport"/>
    <property type="evidence" value="ECO:0007669"/>
    <property type="project" value="UniProtKB-ARBA"/>
</dbReference>
<dbReference type="Pfam" id="PF00083">
    <property type="entry name" value="Sugar_tr"/>
    <property type="match status" value="1"/>
</dbReference>
<comment type="similarity">
    <text evidence="2 7">Belongs to the major facilitator superfamily. Sugar transporter (TC 2.A.1.1) family.</text>
</comment>
<evidence type="ECO:0000256" key="3">
    <source>
        <dbReference type="ARBA" id="ARBA00022448"/>
    </source>
</evidence>
<evidence type="ECO:0000256" key="4">
    <source>
        <dbReference type="ARBA" id="ARBA00022692"/>
    </source>
</evidence>
<dbReference type="PANTHER" id="PTHR48020">
    <property type="entry name" value="PROTON MYO-INOSITOL COTRANSPORTER"/>
    <property type="match status" value="1"/>
</dbReference>
<feature type="transmembrane region" description="Helical" evidence="8">
    <location>
        <begin position="393"/>
        <end position="412"/>
    </location>
</feature>
<keyword evidence="3 7" id="KW-0813">Transport</keyword>
<keyword evidence="4 8" id="KW-0812">Transmembrane</keyword>
<dbReference type="Gene3D" id="1.20.1250.20">
    <property type="entry name" value="MFS general substrate transporter like domains"/>
    <property type="match status" value="1"/>
</dbReference>
<evidence type="ECO:0000256" key="1">
    <source>
        <dbReference type="ARBA" id="ARBA00004141"/>
    </source>
</evidence>
<evidence type="ECO:0000256" key="8">
    <source>
        <dbReference type="SAM" id="Phobius"/>
    </source>
</evidence>
<feature type="transmembrane region" description="Helical" evidence="8">
    <location>
        <begin position="201"/>
        <end position="222"/>
    </location>
</feature>
<feature type="transmembrane region" description="Helical" evidence="8">
    <location>
        <begin position="355"/>
        <end position="381"/>
    </location>
</feature>
<dbReference type="PROSITE" id="PS50850">
    <property type="entry name" value="MFS"/>
    <property type="match status" value="1"/>
</dbReference>
<dbReference type="GO" id="GO:0022857">
    <property type="term" value="F:transmembrane transporter activity"/>
    <property type="evidence" value="ECO:0007669"/>
    <property type="project" value="InterPro"/>
</dbReference>
<evidence type="ECO:0000256" key="7">
    <source>
        <dbReference type="RuleBase" id="RU003346"/>
    </source>
</evidence>
<accession>C5DWV4</accession>
<evidence type="ECO:0000313" key="11">
    <source>
        <dbReference type="Proteomes" id="UP000008536"/>
    </source>
</evidence>
<dbReference type="GeneID" id="8204477"/>
<keyword evidence="11" id="KW-1185">Reference proteome</keyword>
<dbReference type="AlphaFoldDB" id="C5DWV4"/>
<dbReference type="HOGENOM" id="CLU_001265_43_5_1"/>
<dbReference type="PROSITE" id="PS00217">
    <property type="entry name" value="SUGAR_TRANSPORT_2"/>
    <property type="match status" value="1"/>
</dbReference>
<dbReference type="KEGG" id="zro:ZYRO0D17864g"/>
<feature type="transmembrane region" description="Helical" evidence="8">
    <location>
        <begin position="99"/>
        <end position="122"/>
    </location>
</feature>
<evidence type="ECO:0000256" key="6">
    <source>
        <dbReference type="ARBA" id="ARBA00023136"/>
    </source>
</evidence>
<dbReference type="PANTHER" id="PTHR48020:SF12">
    <property type="entry name" value="PROTON MYO-INOSITOL COTRANSPORTER"/>
    <property type="match status" value="1"/>
</dbReference>